<protein>
    <submittedName>
        <fullName evidence="1">Uncharacterized protein</fullName>
    </submittedName>
</protein>
<name>C5L159_PERM5</name>
<reference evidence="1 2" key="1">
    <citation type="submission" date="2008-07" db="EMBL/GenBank/DDBJ databases">
        <authorList>
            <person name="El-Sayed N."/>
            <person name="Caler E."/>
            <person name="Inman J."/>
            <person name="Amedeo P."/>
            <person name="Hass B."/>
            <person name="Wortman J."/>
        </authorList>
    </citation>
    <scope>NUCLEOTIDE SEQUENCE [LARGE SCALE GENOMIC DNA]</scope>
    <source>
        <strain evidence="2">ATCC 50983 / TXsc</strain>
    </source>
</reference>
<accession>C5L159</accession>
<dbReference type="InParanoid" id="C5L159"/>
<dbReference type="RefSeq" id="XP_002777739.1">
    <property type="nucleotide sequence ID" value="XM_002777693.1"/>
</dbReference>
<proteinExistence type="predicted"/>
<gene>
    <name evidence="1" type="ORF">Pmar_PMAR016933</name>
</gene>
<sequence>MRDQCEALILSNSQINCYRVHKEDQATDMKAWERKTIQSMRGFMMNHSVVLRHVATTWNSADGITRGTFPNKVSDDMVKATAAWWKTDDFTLEAPWGMSVDFDFELVDEGIISDAKEEAADETADPVNRVAKLTLESADGSLDLSIRKHQDLLRRLRRWQAKALKKAYQEPSWEEAWLSLLLWKQSSSKELSLIKSVILGTTDAEGKHK</sequence>
<dbReference type="AlphaFoldDB" id="C5L159"/>
<dbReference type="Proteomes" id="UP000007800">
    <property type="component" value="Unassembled WGS sequence"/>
</dbReference>
<dbReference type="EMBL" id="GG678227">
    <property type="protein sequence ID" value="EER09534.1"/>
    <property type="molecule type" value="Genomic_DNA"/>
</dbReference>
<feature type="non-terminal residue" evidence="1">
    <location>
        <position position="209"/>
    </location>
</feature>
<keyword evidence="2" id="KW-1185">Reference proteome</keyword>
<evidence type="ECO:0000313" key="2">
    <source>
        <dbReference type="Proteomes" id="UP000007800"/>
    </source>
</evidence>
<dbReference type="GeneID" id="9052433"/>
<organism evidence="2">
    <name type="scientific">Perkinsus marinus (strain ATCC 50983 / TXsc)</name>
    <dbReference type="NCBI Taxonomy" id="423536"/>
    <lineage>
        <taxon>Eukaryota</taxon>
        <taxon>Sar</taxon>
        <taxon>Alveolata</taxon>
        <taxon>Perkinsozoa</taxon>
        <taxon>Perkinsea</taxon>
        <taxon>Perkinsida</taxon>
        <taxon>Perkinsidae</taxon>
        <taxon>Perkinsus</taxon>
    </lineage>
</organism>
<evidence type="ECO:0000313" key="1">
    <source>
        <dbReference type="EMBL" id="EER09534.1"/>
    </source>
</evidence>